<sequence length="92" mass="10549">MAASICMLEPRGDKAAGRHPSITFWMKDKILRFKESADLSFLDKVLRSKEGADLSFLDKASRPKYLGAKRKPHTVLNRDRFKTGTRVEHNYP</sequence>
<evidence type="ECO:0000313" key="2">
    <source>
        <dbReference type="Proteomes" id="UP000287243"/>
    </source>
</evidence>
<accession>A0A410P525</accession>
<gene>
    <name evidence="1" type="ORF">BU251_05520</name>
</gene>
<dbReference type="Proteomes" id="UP000287243">
    <property type="component" value="Chromosome"/>
</dbReference>
<proteinExistence type="predicted"/>
<organism evidence="1 2">
    <name type="scientific">Velamenicoccus archaeovorus</name>
    <dbReference type="NCBI Taxonomy" id="1930593"/>
    <lineage>
        <taxon>Bacteria</taxon>
        <taxon>Pseudomonadati</taxon>
        <taxon>Candidatus Omnitrophota</taxon>
        <taxon>Candidatus Velamenicoccus</taxon>
    </lineage>
</organism>
<protein>
    <submittedName>
        <fullName evidence="1">Uncharacterized protein</fullName>
    </submittedName>
</protein>
<evidence type="ECO:0000313" key="1">
    <source>
        <dbReference type="EMBL" id="QAT17223.1"/>
    </source>
</evidence>
<keyword evidence="2" id="KW-1185">Reference proteome</keyword>
<dbReference type="EMBL" id="CP019384">
    <property type="protein sequence ID" value="QAT17223.1"/>
    <property type="molecule type" value="Genomic_DNA"/>
</dbReference>
<dbReference type="KEGG" id="vai:BU251_05520"/>
<reference evidence="1 2" key="1">
    <citation type="submission" date="2017-01" db="EMBL/GenBank/DDBJ databases">
        <title>First insights into the biology of 'candidatus Vampirococcus archaeovorus'.</title>
        <authorList>
            <person name="Kizina J."/>
            <person name="Jordan S."/>
            <person name="Stueber K."/>
            <person name="Reinhardt R."/>
            <person name="Harder J."/>
        </authorList>
    </citation>
    <scope>NUCLEOTIDE SEQUENCE [LARGE SCALE GENOMIC DNA]</scope>
    <source>
        <strain evidence="1 2">LiM</strain>
    </source>
</reference>
<dbReference type="AlphaFoldDB" id="A0A410P525"/>
<name>A0A410P525_VELA1</name>